<keyword evidence="2" id="KW-1185">Reference proteome</keyword>
<dbReference type="Proteomes" id="UP001529510">
    <property type="component" value="Unassembled WGS sequence"/>
</dbReference>
<proteinExistence type="predicted"/>
<dbReference type="AlphaFoldDB" id="A0ABD0NDU2"/>
<accession>A0ABD0NDU2</accession>
<feature type="non-terminal residue" evidence="1">
    <location>
        <position position="53"/>
    </location>
</feature>
<comment type="caution">
    <text evidence="1">The sequence shown here is derived from an EMBL/GenBank/DDBJ whole genome shotgun (WGS) entry which is preliminary data.</text>
</comment>
<evidence type="ECO:0000313" key="1">
    <source>
        <dbReference type="EMBL" id="KAL0160187.1"/>
    </source>
</evidence>
<protein>
    <submittedName>
        <fullName evidence="1">Uncharacterized protein</fullName>
    </submittedName>
</protein>
<sequence>PLTMTPGSYPAHFGVVSHAGLNGELASPGGFGGSLTLSPQISAAASAYTRSPM</sequence>
<gene>
    <name evidence="1" type="ORF">M9458_043912</name>
</gene>
<reference evidence="1 2" key="1">
    <citation type="submission" date="2024-05" db="EMBL/GenBank/DDBJ databases">
        <title>Genome sequencing and assembly of Indian major carp, Cirrhinus mrigala (Hamilton, 1822).</title>
        <authorList>
            <person name="Mohindra V."/>
            <person name="Chowdhury L.M."/>
            <person name="Lal K."/>
            <person name="Jena J.K."/>
        </authorList>
    </citation>
    <scope>NUCLEOTIDE SEQUENCE [LARGE SCALE GENOMIC DNA]</scope>
    <source>
        <strain evidence="1">CM1030</strain>
        <tissue evidence="1">Blood</tissue>
    </source>
</reference>
<dbReference type="EMBL" id="JAMKFB020000022">
    <property type="protein sequence ID" value="KAL0160187.1"/>
    <property type="molecule type" value="Genomic_DNA"/>
</dbReference>
<organism evidence="1 2">
    <name type="scientific">Cirrhinus mrigala</name>
    <name type="common">Mrigala</name>
    <dbReference type="NCBI Taxonomy" id="683832"/>
    <lineage>
        <taxon>Eukaryota</taxon>
        <taxon>Metazoa</taxon>
        <taxon>Chordata</taxon>
        <taxon>Craniata</taxon>
        <taxon>Vertebrata</taxon>
        <taxon>Euteleostomi</taxon>
        <taxon>Actinopterygii</taxon>
        <taxon>Neopterygii</taxon>
        <taxon>Teleostei</taxon>
        <taxon>Ostariophysi</taxon>
        <taxon>Cypriniformes</taxon>
        <taxon>Cyprinidae</taxon>
        <taxon>Labeoninae</taxon>
        <taxon>Labeonini</taxon>
        <taxon>Cirrhinus</taxon>
    </lineage>
</organism>
<evidence type="ECO:0000313" key="2">
    <source>
        <dbReference type="Proteomes" id="UP001529510"/>
    </source>
</evidence>
<feature type="non-terminal residue" evidence="1">
    <location>
        <position position="1"/>
    </location>
</feature>
<name>A0ABD0NDU2_CIRMR</name>